<evidence type="ECO:0000313" key="12">
    <source>
        <dbReference type="Proteomes" id="UP000011083"/>
    </source>
</evidence>
<dbReference type="KEGG" id="acan:ACA1_312480"/>
<gene>
    <name evidence="11" type="ORF">ACA1_312480</name>
</gene>
<dbReference type="GeneID" id="14925426"/>
<comment type="function">
    <text evidence="9">Beta-glucosidases are one of a number of cellulolytic enzymes involved in the degradation of cellulosic biomass. Catalyzes the last step releasing glucose from the inhibitory cellobiose.</text>
</comment>
<evidence type="ECO:0000256" key="2">
    <source>
        <dbReference type="ARBA" id="ARBA00004613"/>
    </source>
</evidence>
<feature type="domain" description="Glycoside hydrolase family 3 C-terminal" evidence="10">
    <location>
        <begin position="44"/>
        <end position="144"/>
    </location>
</feature>
<evidence type="ECO:0000256" key="9">
    <source>
        <dbReference type="ARBA" id="ARBA00024983"/>
    </source>
</evidence>
<dbReference type="Proteomes" id="UP000011083">
    <property type="component" value="Unassembled WGS sequence"/>
</dbReference>
<keyword evidence="5" id="KW-0964">Secreted</keyword>
<dbReference type="OrthoDB" id="25959at2759"/>
<dbReference type="Gene3D" id="3.40.50.1700">
    <property type="entry name" value="Glycoside hydrolase family 3 C-terminal domain"/>
    <property type="match status" value="1"/>
</dbReference>
<dbReference type="AlphaFoldDB" id="L8HGN3"/>
<evidence type="ECO:0000256" key="7">
    <source>
        <dbReference type="ARBA" id="ARBA00022801"/>
    </source>
</evidence>
<dbReference type="RefSeq" id="XP_004354547.1">
    <property type="nucleotide sequence ID" value="XM_004354495.1"/>
</dbReference>
<keyword evidence="8" id="KW-0326">Glycosidase</keyword>
<dbReference type="GO" id="GO:0005576">
    <property type="term" value="C:extracellular region"/>
    <property type="evidence" value="ECO:0007669"/>
    <property type="project" value="UniProtKB-SubCell"/>
</dbReference>
<keyword evidence="12" id="KW-1185">Reference proteome</keyword>
<dbReference type="GO" id="GO:0008422">
    <property type="term" value="F:beta-glucosidase activity"/>
    <property type="evidence" value="ECO:0007669"/>
    <property type="project" value="UniProtKB-EC"/>
</dbReference>
<dbReference type="SUPFAM" id="SSF52279">
    <property type="entry name" value="Beta-D-glucan exohydrolase, C-terminal domain"/>
    <property type="match status" value="1"/>
</dbReference>
<evidence type="ECO:0000313" key="11">
    <source>
        <dbReference type="EMBL" id="ELR24402.1"/>
    </source>
</evidence>
<evidence type="ECO:0000256" key="8">
    <source>
        <dbReference type="ARBA" id="ARBA00023295"/>
    </source>
</evidence>
<feature type="non-terminal residue" evidence="11">
    <location>
        <position position="1"/>
    </location>
</feature>
<dbReference type="Pfam" id="PF01915">
    <property type="entry name" value="Glyco_hydro_3_C"/>
    <property type="match status" value="1"/>
</dbReference>
<reference evidence="11 12" key="1">
    <citation type="journal article" date="2013" name="Genome Biol.">
        <title>Genome of Acanthamoeba castellanii highlights extensive lateral gene transfer and early evolution of tyrosine kinase signaling.</title>
        <authorList>
            <person name="Clarke M."/>
            <person name="Lohan A.J."/>
            <person name="Liu B."/>
            <person name="Lagkouvardos I."/>
            <person name="Roy S."/>
            <person name="Zafar N."/>
            <person name="Bertelli C."/>
            <person name="Schilde C."/>
            <person name="Kianianmomeni A."/>
            <person name="Burglin T.R."/>
            <person name="Frech C."/>
            <person name="Turcotte B."/>
            <person name="Kopec K.O."/>
            <person name="Synnott J.M."/>
            <person name="Choo C."/>
            <person name="Paponov I."/>
            <person name="Finkler A."/>
            <person name="Soon Heng Tan C."/>
            <person name="Hutchins A.P."/>
            <person name="Weinmeier T."/>
            <person name="Rattei T."/>
            <person name="Chu J.S."/>
            <person name="Gimenez G."/>
            <person name="Irimia M."/>
            <person name="Rigden D.J."/>
            <person name="Fitzpatrick D.A."/>
            <person name="Lorenzo-Morales J."/>
            <person name="Bateman A."/>
            <person name="Chiu C.H."/>
            <person name="Tang P."/>
            <person name="Hegemann P."/>
            <person name="Fromm H."/>
            <person name="Raoult D."/>
            <person name="Greub G."/>
            <person name="Miranda-Saavedra D."/>
            <person name="Chen N."/>
            <person name="Nash P."/>
            <person name="Ginger M.L."/>
            <person name="Horn M."/>
            <person name="Schaap P."/>
            <person name="Caler L."/>
            <person name="Loftus B."/>
        </authorList>
    </citation>
    <scope>NUCLEOTIDE SEQUENCE [LARGE SCALE GENOMIC DNA]</scope>
    <source>
        <strain evidence="11 12">Neff</strain>
    </source>
</reference>
<dbReference type="PANTHER" id="PTHR42715:SF12">
    <property type="entry name" value="BETA-GLUCOSIDASE G-RELATED"/>
    <property type="match status" value="1"/>
</dbReference>
<comment type="catalytic activity">
    <reaction evidence="1">
        <text>Hydrolysis of terminal, non-reducing beta-D-glucosyl residues with release of beta-D-glucose.</text>
        <dbReference type="EC" id="3.2.1.21"/>
    </reaction>
</comment>
<protein>
    <recommendedName>
        <fullName evidence="4">beta-glucosidase</fullName>
        <ecNumber evidence="4">3.2.1.21</ecNumber>
    </recommendedName>
</protein>
<organism evidence="11 12">
    <name type="scientific">Acanthamoeba castellanii (strain ATCC 30010 / Neff)</name>
    <dbReference type="NCBI Taxonomy" id="1257118"/>
    <lineage>
        <taxon>Eukaryota</taxon>
        <taxon>Amoebozoa</taxon>
        <taxon>Discosea</taxon>
        <taxon>Longamoebia</taxon>
        <taxon>Centramoebida</taxon>
        <taxon>Acanthamoebidae</taxon>
        <taxon>Acanthamoeba</taxon>
    </lineage>
</organism>
<accession>L8HGN3</accession>
<dbReference type="EC" id="3.2.1.21" evidence="4"/>
<dbReference type="PANTHER" id="PTHR42715">
    <property type="entry name" value="BETA-GLUCOSIDASE"/>
    <property type="match status" value="1"/>
</dbReference>
<evidence type="ECO:0000256" key="4">
    <source>
        <dbReference type="ARBA" id="ARBA00012744"/>
    </source>
</evidence>
<keyword evidence="7" id="KW-0378">Hydrolase</keyword>
<sequence length="144" mass="15556">MVLRILTAMYMVGIMDTPQTGDLNVDVRTREHTELARRLSEQSTVLLKNDRSILPIDATRLRTIAVIGDDANDNPVFRGEGSGEVSAEYVVTPLEGIKAHLARRGLSVDVIYVNNSVIANAVAAAKKADLAIVFAGVESSEGYD</sequence>
<comment type="subcellular location">
    <subcellularLocation>
        <location evidence="2">Secreted</location>
    </subcellularLocation>
</comment>
<name>L8HGN3_ACACF</name>
<dbReference type="InterPro" id="IPR050288">
    <property type="entry name" value="Cellulose_deg_GH3"/>
</dbReference>
<dbReference type="InterPro" id="IPR002772">
    <property type="entry name" value="Glyco_hydro_3_C"/>
</dbReference>
<evidence type="ECO:0000256" key="1">
    <source>
        <dbReference type="ARBA" id="ARBA00000448"/>
    </source>
</evidence>
<evidence type="ECO:0000256" key="6">
    <source>
        <dbReference type="ARBA" id="ARBA00022729"/>
    </source>
</evidence>
<dbReference type="VEuPathDB" id="AmoebaDB:ACA1_312480"/>
<dbReference type="InterPro" id="IPR036881">
    <property type="entry name" value="Glyco_hydro_3_C_sf"/>
</dbReference>
<keyword evidence="6" id="KW-0732">Signal</keyword>
<evidence type="ECO:0000256" key="3">
    <source>
        <dbReference type="ARBA" id="ARBA00005336"/>
    </source>
</evidence>
<evidence type="ECO:0000259" key="10">
    <source>
        <dbReference type="Pfam" id="PF01915"/>
    </source>
</evidence>
<comment type="similarity">
    <text evidence="3">Belongs to the glycosyl hydrolase 3 family.</text>
</comment>
<proteinExistence type="inferred from homology"/>
<evidence type="ECO:0000256" key="5">
    <source>
        <dbReference type="ARBA" id="ARBA00022525"/>
    </source>
</evidence>
<dbReference type="STRING" id="1257118.L8HGN3"/>
<dbReference type="GO" id="GO:0009251">
    <property type="term" value="P:glucan catabolic process"/>
    <property type="evidence" value="ECO:0007669"/>
    <property type="project" value="TreeGrafter"/>
</dbReference>
<dbReference type="EMBL" id="KB007825">
    <property type="protein sequence ID" value="ELR24402.1"/>
    <property type="molecule type" value="Genomic_DNA"/>
</dbReference>